<protein>
    <submittedName>
        <fullName evidence="1">Uncharacterized protein</fullName>
    </submittedName>
</protein>
<dbReference type="EMBL" id="BMAT01001445">
    <property type="protein sequence ID" value="GFR85722.1"/>
    <property type="molecule type" value="Genomic_DNA"/>
</dbReference>
<accession>A0AAV4GJ47</accession>
<dbReference type="AlphaFoldDB" id="A0AAV4GJ47"/>
<comment type="caution">
    <text evidence="1">The sequence shown here is derived from an EMBL/GenBank/DDBJ whole genome shotgun (WGS) entry which is preliminary data.</text>
</comment>
<evidence type="ECO:0000313" key="1">
    <source>
        <dbReference type="EMBL" id="GFR85722.1"/>
    </source>
</evidence>
<organism evidence="1 2">
    <name type="scientific">Elysia marginata</name>
    <dbReference type="NCBI Taxonomy" id="1093978"/>
    <lineage>
        <taxon>Eukaryota</taxon>
        <taxon>Metazoa</taxon>
        <taxon>Spiralia</taxon>
        <taxon>Lophotrochozoa</taxon>
        <taxon>Mollusca</taxon>
        <taxon>Gastropoda</taxon>
        <taxon>Heterobranchia</taxon>
        <taxon>Euthyneura</taxon>
        <taxon>Panpulmonata</taxon>
        <taxon>Sacoglossa</taxon>
        <taxon>Placobranchoidea</taxon>
        <taxon>Plakobranchidae</taxon>
        <taxon>Elysia</taxon>
    </lineage>
</organism>
<reference evidence="1 2" key="1">
    <citation type="journal article" date="2021" name="Elife">
        <title>Chloroplast acquisition without the gene transfer in kleptoplastic sea slugs, Plakobranchus ocellatus.</title>
        <authorList>
            <person name="Maeda T."/>
            <person name="Takahashi S."/>
            <person name="Yoshida T."/>
            <person name="Shimamura S."/>
            <person name="Takaki Y."/>
            <person name="Nagai Y."/>
            <person name="Toyoda A."/>
            <person name="Suzuki Y."/>
            <person name="Arimoto A."/>
            <person name="Ishii H."/>
            <person name="Satoh N."/>
            <person name="Nishiyama T."/>
            <person name="Hasebe M."/>
            <person name="Maruyama T."/>
            <person name="Minagawa J."/>
            <person name="Obokata J."/>
            <person name="Shigenobu S."/>
        </authorList>
    </citation>
    <scope>NUCLEOTIDE SEQUENCE [LARGE SCALE GENOMIC DNA]</scope>
</reference>
<keyword evidence="2" id="KW-1185">Reference proteome</keyword>
<proteinExistence type="predicted"/>
<name>A0AAV4GJ47_9GAST</name>
<evidence type="ECO:0000313" key="2">
    <source>
        <dbReference type="Proteomes" id="UP000762676"/>
    </source>
</evidence>
<sequence>MTYYNFVLSPAVLQSPDKARTFFLKSPVWNIRDQSLPVPPDLDLCSVIPWEGLVTIDCFDSFRIFSKFYQCFTTTSLEKETACSSRFMTHCSKCGASKLHYATRFTTIRGVARCSRR</sequence>
<dbReference type="Proteomes" id="UP000762676">
    <property type="component" value="Unassembled WGS sequence"/>
</dbReference>
<gene>
    <name evidence="1" type="ORF">ElyMa_000703900</name>
</gene>